<proteinExistence type="predicted"/>
<organism evidence="2 3">
    <name type="scientific">Elsinoe ampelina</name>
    <dbReference type="NCBI Taxonomy" id="302913"/>
    <lineage>
        <taxon>Eukaryota</taxon>
        <taxon>Fungi</taxon>
        <taxon>Dikarya</taxon>
        <taxon>Ascomycota</taxon>
        <taxon>Pezizomycotina</taxon>
        <taxon>Dothideomycetes</taxon>
        <taxon>Dothideomycetidae</taxon>
        <taxon>Myriangiales</taxon>
        <taxon>Elsinoaceae</taxon>
        <taxon>Elsinoe</taxon>
    </lineage>
</organism>
<name>A0A6A6GM45_9PEZI</name>
<evidence type="ECO:0000313" key="2">
    <source>
        <dbReference type="EMBL" id="KAF2226805.1"/>
    </source>
</evidence>
<dbReference type="AlphaFoldDB" id="A0A6A6GM45"/>
<reference evidence="3" key="1">
    <citation type="journal article" date="2020" name="Stud. Mycol.">
        <title>101 Dothideomycetes genomes: A test case for predicting lifestyles and emergence of pathogens.</title>
        <authorList>
            <person name="Haridas S."/>
            <person name="Albert R."/>
            <person name="Binder M."/>
            <person name="Bloem J."/>
            <person name="LaButti K."/>
            <person name="Salamov A."/>
            <person name="Andreopoulos B."/>
            <person name="Baker S."/>
            <person name="Barry K."/>
            <person name="Bills G."/>
            <person name="Bluhm B."/>
            <person name="Cannon C."/>
            <person name="Castanera R."/>
            <person name="Culley D."/>
            <person name="Daum C."/>
            <person name="Ezra D."/>
            <person name="Gonzalez J."/>
            <person name="Henrissat B."/>
            <person name="Kuo A."/>
            <person name="Liang C."/>
            <person name="Lipzen A."/>
            <person name="Lutzoni F."/>
            <person name="Magnuson J."/>
            <person name="Mondo S."/>
            <person name="Nolan M."/>
            <person name="Ohm R."/>
            <person name="Pangilinan J."/>
            <person name="Park H.-J."/>
            <person name="Ramirez L."/>
            <person name="Alfaro M."/>
            <person name="Sun H."/>
            <person name="Tritt A."/>
            <person name="Yoshinaga Y."/>
            <person name="Zwiers L.-H."/>
            <person name="Turgeon B."/>
            <person name="Goodwin S."/>
            <person name="Spatafora J."/>
            <person name="Crous P."/>
            <person name="Grigoriev I."/>
        </authorList>
    </citation>
    <scope>NUCLEOTIDE SEQUENCE [LARGE SCALE GENOMIC DNA]</scope>
    <source>
        <strain evidence="3">CECT 20119</strain>
    </source>
</reference>
<dbReference type="Proteomes" id="UP000799538">
    <property type="component" value="Unassembled WGS sequence"/>
</dbReference>
<evidence type="ECO:0000256" key="1">
    <source>
        <dbReference type="SAM" id="MobiDB-lite"/>
    </source>
</evidence>
<protein>
    <submittedName>
        <fullName evidence="2">Uncharacterized protein</fullName>
    </submittedName>
</protein>
<gene>
    <name evidence="2" type="ORF">BDZ85DRAFT_256787</name>
</gene>
<sequence length="265" mass="28345">MSCPAAKGSSLARVLRLARGSTAPKAWMGCHGRQQGSRTGQVLEGGRDPGQPNDLQLLAFLELCSTPLRDRVICIIPQPSKAPHLFPAETVGLATIRQEFYRWTGCLVTSRADLWKAINPASGCTGRSPKGVVLSADHPTGVQDGHRSLMLALYLFLFKSRVLTITNSLSGLSLTPVAMMPNALFVDGMANPGSLARPSMRIKGTLGQKSALNSRRPGRTGKSLVEATGKSRENGGPSQMDRGLSAEHRIRGHMPPSPQSKGLFL</sequence>
<accession>A0A6A6GM45</accession>
<feature type="region of interest" description="Disordered" evidence="1">
    <location>
        <begin position="204"/>
        <end position="265"/>
    </location>
</feature>
<evidence type="ECO:0000313" key="3">
    <source>
        <dbReference type="Proteomes" id="UP000799538"/>
    </source>
</evidence>
<feature type="region of interest" description="Disordered" evidence="1">
    <location>
        <begin position="28"/>
        <end position="48"/>
    </location>
</feature>
<dbReference type="EMBL" id="ML992502">
    <property type="protein sequence ID" value="KAF2226805.1"/>
    <property type="molecule type" value="Genomic_DNA"/>
</dbReference>
<keyword evidence="3" id="KW-1185">Reference proteome</keyword>